<dbReference type="EMBL" id="MU863634">
    <property type="protein sequence ID" value="KAK4101725.1"/>
    <property type="molecule type" value="Genomic_DNA"/>
</dbReference>
<evidence type="ECO:0000313" key="1">
    <source>
        <dbReference type="EMBL" id="KAK4101725.1"/>
    </source>
</evidence>
<accession>A0AAN6T1J9</accession>
<proteinExistence type="predicted"/>
<sequence length="187" mass="20504">MRGPLTPPYLRLLLDRGLHHRASRDATYVPSRLAVLQPHQISHCSWTLGLGREVTCIDGLPRSQIGGPWATRLRFLIRPQPPRVPGSSPLAQPPPSLRHSQLGQFPVPLSGVGPLGPWPLSRTSVSRPTCRSLDAGSRVPSAFSPLSLLMVWWCQVTVLNKFDDIDPSRSWQAKLSIGTGCSLPRSS</sequence>
<evidence type="ECO:0000313" key="2">
    <source>
        <dbReference type="Proteomes" id="UP001305647"/>
    </source>
</evidence>
<organism evidence="1 2">
    <name type="scientific">Parathielavia hyrcaniae</name>
    <dbReference type="NCBI Taxonomy" id="113614"/>
    <lineage>
        <taxon>Eukaryota</taxon>
        <taxon>Fungi</taxon>
        <taxon>Dikarya</taxon>
        <taxon>Ascomycota</taxon>
        <taxon>Pezizomycotina</taxon>
        <taxon>Sordariomycetes</taxon>
        <taxon>Sordariomycetidae</taxon>
        <taxon>Sordariales</taxon>
        <taxon>Chaetomiaceae</taxon>
        <taxon>Parathielavia</taxon>
    </lineage>
</organism>
<keyword evidence="2" id="KW-1185">Reference proteome</keyword>
<reference evidence="1" key="2">
    <citation type="submission" date="2023-05" db="EMBL/GenBank/DDBJ databases">
        <authorList>
            <consortium name="Lawrence Berkeley National Laboratory"/>
            <person name="Steindorff A."/>
            <person name="Hensen N."/>
            <person name="Bonometti L."/>
            <person name="Westerberg I."/>
            <person name="Brannstrom I.O."/>
            <person name="Guillou S."/>
            <person name="Cros-Aarteil S."/>
            <person name="Calhoun S."/>
            <person name="Haridas S."/>
            <person name="Kuo A."/>
            <person name="Mondo S."/>
            <person name="Pangilinan J."/>
            <person name="Riley R."/>
            <person name="Labutti K."/>
            <person name="Andreopoulos B."/>
            <person name="Lipzen A."/>
            <person name="Chen C."/>
            <person name="Yanf M."/>
            <person name="Daum C."/>
            <person name="Ng V."/>
            <person name="Clum A."/>
            <person name="Ohm R."/>
            <person name="Martin F."/>
            <person name="Silar P."/>
            <person name="Natvig D."/>
            <person name="Lalanne C."/>
            <person name="Gautier V."/>
            <person name="Ament-Velasquez S.L."/>
            <person name="Kruys A."/>
            <person name="Hutchinson M.I."/>
            <person name="Powell A.J."/>
            <person name="Barry K."/>
            <person name="Miller A.N."/>
            <person name="Grigoriev I.V."/>
            <person name="Debuchy R."/>
            <person name="Gladieux P."/>
            <person name="Thoren M.H."/>
            <person name="Johannesson H."/>
        </authorList>
    </citation>
    <scope>NUCLEOTIDE SEQUENCE</scope>
    <source>
        <strain evidence="1">CBS 757.83</strain>
    </source>
</reference>
<gene>
    <name evidence="1" type="ORF">N658DRAFT_496164</name>
</gene>
<dbReference type="AlphaFoldDB" id="A0AAN6T1J9"/>
<protein>
    <submittedName>
        <fullName evidence="1">Uncharacterized protein</fullName>
    </submittedName>
</protein>
<name>A0AAN6T1J9_9PEZI</name>
<dbReference type="Proteomes" id="UP001305647">
    <property type="component" value="Unassembled WGS sequence"/>
</dbReference>
<reference evidence="1" key="1">
    <citation type="journal article" date="2023" name="Mol. Phylogenet. Evol.">
        <title>Genome-scale phylogeny and comparative genomics of the fungal order Sordariales.</title>
        <authorList>
            <person name="Hensen N."/>
            <person name="Bonometti L."/>
            <person name="Westerberg I."/>
            <person name="Brannstrom I.O."/>
            <person name="Guillou S."/>
            <person name="Cros-Aarteil S."/>
            <person name="Calhoun S."/>
            <person name="Haridas S."/>
            <person name="Kuo A."/>
            <person name="Mondo S."/>
            <person name="Pangilinan J."/>
            <person name="Riley R."/>
            <person name="LaButti K."/>
            <person name="Andreopoulos B."/>
            <person name="Lipzen A."/>
            <person name="Chen C."/>
            <person name="Yan M."/>
            <person name="Daum C."/>
            <person name="Ng V."/>
            <person name="Clum A."/>
            <person name="Steindorff A."/>
            <person name="Ohm R.A."/>
            <person name="Martin F."/>
            <person name="Silar P."/>
            <person name="Natvig D.O."/>
            <person name="Lalanne C."/>
            <person name="Gautier V."/>
            <person name="Ament-Velasquez S.L."/>
            <person name="Kruys A."/>
            <person name="Hutchinson M.I."/>
            <person name="Powell A.J."/>
            <person name="Barry K."/>
            <person name="Miller A.N."/>
            <person name="Grigoriev I.V."/>
            <person name="Debuchy R."/>
            <person name="Gladieux P."/>
            <person name="Hiltunen Thoren M."/>
            <person name="Johannesson H."/>
        </authorList>
    </citation>
    <scope>NUCLEOTIDE SEQUENCE</scope>
    <source>
        <strain evidence="1">CBS 757.83</strain>
    </source>
</reference>
<comment type="caution">
    <text evidence="1">The sequence shown here is derived from an EMBL/GenBank/DDBJ whole genome shotgun (WGS) entry which is preliminary data.</text>
</comment>